<dbReference type="InterPro" id="IPR050741">
    <property type="entry name" value="Acyl-CoA_dehydrogenase"/>
</dbReference>
<feature type="domain" description="Acyl-CoA dehydrogenase/oxidase N-terminal" evidence="3">
    <location>
        <begin position="30"/>
        <end position="100"/>
    </location>
</feature>
<comment type="similarity">
    <text evidence="2">Belongs to the HpaH/HsaA monooxygenase family.</text>
</comment>
<dbReference type="PANTHER" id="PTHR48083">
    <property type="entry name" value="MEDIUM-CHAIN SPECIFIC ACYL-COA DEHYDROGENASE, MITOCHONDRIAL-RELATED"/>
    <property type="match status" value="1"/>
</dbReference>
<gene>
    <name evidence="5" type="ORF">G352_13015</name>
</gene>
<dbReference type="SUPFAM" id="SSF56645">
    <property type="entry name" value="Acyl-CoA dehydrogenase NM domain-like"/>
    <property type="match status" value="1"/>
</dbReference>
<dbReference type="InterPro" id="IPR009100">
    <property type="entry name" value="AcylCoA_DH/oxidase_NM_dom_sf"/>
</dbReference>
<proteinExistence type="inferred from homology"/>
<accession>M2ZTX2</accession>
<dbReference type="Gene3D" id="1.10.540.10">
    <property type="entry name" value="Acyl-CoA dehydrogenase/oxidase, N-terminal domain"/>
    <property type="match status" value="1"/>
</dbReference>
<dbReference type="SUPFAM" id="SSF47203">
    <property type="entry name" value="Acyl-CoA dehydrogenase C-terminal domain-like"/>
    <property type="match status" value="1"/>
</dbReference>
<dbReference type="EMBL" id="AOEX01000038">
    <property type="protein sequence ID" value="EME64203.1"/>
    <property type="molecule type" value="Genomic_DNA"/>
</dbReference>
<protein>
    <submittedName>
        <fullName evidence="5">Oxidoreductase</fullName>
    </submittedName>
</protein>
<evidence type="ECO:0000313" key="5">
    <source>
        <dbReference type="EMBL" id="EME64203.1"/>
    </source>
</evidence>
<dbReference type="Gene3D" id="1.20.140.10">
    <property type="entry name" value="Butyryl-CoA Dehydrogenase, subunit A, domain 3"/>
    <property type="match status" value="1"/>
</dbReference>
<sequence>MTLAESIADDLTDGVTDELVSSARALVPMLRANAERAERERRLPEANLNALRAAGLLRLSLPRRHGGYELGVRSFLQVCAELGRGCGSTAWVATLMNTNLYTASAFPDRARAEIFDGNPDAVLSGVILGSGVSIERVDDGYLVSGQWGFATGCLHADWAVLGRTPEKTGDSHAALLVPMQDLRVRDTWNVVGMAGTGSNTLVAEQVFVPEHRAVVLSRSSTDEVFSSAADPCGWQDQAVRRAVLVLGIAAPLLGLARHAYELVTDSLNNGRRIAYSEYRDARNSARIQLALGRAAHLIDSSWMHALRSADDLDRAESTRSSLDEFIQMRIRTDTGVVARECRAAVEILLDVNGAGSFSCDNPLQRVWRDLEVASRHGIINPLMADEGMGRLVAGVAPQSAGSGQR</sequence>
<evidence type="ECO:0000256" key="2">
    <source>
        <dbReference type="ARBA" id="ARBA00049661"/>
    </source>
</evidence>
<dbReference type="GO" id="GO:0005737">
    <property type="term" value="C:cytoplasm"/>
    <property type="evidence" value="ECO:0007669"/>
    <property type="project" value="TreeGrafter"/>
</dbReference>
<dbReference type="Pfam" id="PF08028">
    <property type="entry name" value="Acyl-CoA_dh_2"/>
    <property type="match status" value="1"/>
</dbReference>
<organism evidence="5 6">
    <name type="scientific">Rhodococcus ruber BKS 20-38</name>
    <dbReference type="NCBI Taxonomy" id="1278076"/>
    <lineage>
        <taxon>Bacteria</taxon>
        <taxon>Bacillati</taxon>
        <taxon>Actinomycetota</taxon>
        <taxon>Actinomycetes</taxon>
        <taxon>Mycobacteriales</taxon>
        <taxon>Nocardiaceae</taxon>
        <taxon>Rhodococcus</taxon>
    </lineage>
</organism>
<dbReference type="InterPro" id="IPR013786">
    <property type="entry name" value="AcylCoA_DH/ox_N"/>
</dbReference>
<keyword evidence="1" id="KW-0560">Oxidoreductase</keyword>
<dbReference type="AlphaFoldDB" id="M2ZTX2"/>
<dbReference type="Gene3D" id="2.40.110.10">
    <property type="entry name" value="Butyryl-CoA Dehydrogenase, subunit A, domain 2"/>
    <property type="match status" value="1"/>
</dbReference>
<dbReference type="InterPro" id="IPR013107">
    <property type="entry name" value="Acyl-CoA_DH_C"/>
</dbReference>
<evidence type="ECO:0000313" key="6">
    <source>
        <dbReference type="Proteomes" id="UP000011731"/>
    </source>
</evidence>
<dbReference type="InterPro" id="IPR037069">
    <property type="entry name" value="AcylCoA_DH/ox_N_sf"/>
</dbReference>
<dbReference type="RefSeq" id="WP_003936694.1">
    <property type="nucleotide sequence ID" value="NZ_AOEX01000038.1"/>
</dbReference>
<evidence type="ECO:0000259" key="4">
    <source>
        <dbReference type="Pfam" id="PF08028"/>
    </source>
</evidence>
<dbReference type="GO" id="GO:0050660">
    <property type="term" value="F:flavin adenine dinucleotide binding"/>
    <property type="evidence" value="ECO:0007669"/>
    <property type="project" value="InterPro"/>
</dbReference>
<dbReference type="Proteomes" id="UP000011731">
    <property type="component" value="Unassembled WGS sequence"/>
</dbReference>
<dbReference type="InterPro" id="IPR036250">
    <property type="entry name" value="AcylCo_DH-like_C"/>
</dbReference>
<dbReference type="PATRIC" id="fig|1278076.4.peg.2697"/>
<feature type="domain" description="Acyl-CoA dehydrogenase C-terminal" evidence="4">
    <location>
        <begin position="246"/>
        <end position="380"/>
    </location>
</feature>
<comment type="caution">
    <text evidence="5">The sequence shown here is derived from an EMBL/GenBank/DDBJ whole genome shotgun (WGS) entry which is preliminary data.</text>
</comment>
<evidence type="ECO:0000259" key="3">
    <source>
        <dbReference type="Pfam" id="PF02771"/>
    </source>
</evidence>
<reference evidence="5 6" key="1">
    <citation type="journal article" date="2013" name="Genome Announc.">
        <title>Draft Genome Sequence of Rhodococcus ruber Strain BKS 20-38.</title>
        <authorList>
            <person name="Bala M."/>
            <person name="Kumar S."/>
            <person name="Raghava G.P."/>
            <person name="Mayilraj S."/>
        </authorList>
    </citation>
    <scope>NUCLEOTIDE SEQUENCE [LARGE SCALE GENOMIC DNA]</scope>
    <source>
        <strain evidence="5 6">BKS 20-38</strain>
    </source>
</reference>
<name>M2ZTX2_9NOCA</name>
<dbReference type="InterPro" id="IPR046373">
    <property type="entry name" value="Acyl-CoA_Oxase/DH_mid-dom_sf"/>
</dbReference>
<keyword evidence="6" id="KW-1185">Reference proteome</keyword>
<evidence type="ECO:0000256" key="1">
    <source>
        <dbReference type="ARBA" id="ARBA00023002"/>
    </source>
</evidence>
<dbReference type="PANTHER" id="PTHR48083:SF19">
    <property type="entry name" value="FLAVIN-DEPENDENT MONOOXYGENASE, OXYGENASE SUBUNIT HSAA"/>
    <property type="match status" value="1"/>
</dbReference>
<dbReference type="GO" id="GO:0016712">
    <property type="term" value="F:oxidoreductase activity, acting on paired donors, with incorporation or reduction of molecular oxygen, reduced flavin or flavoprotein as one donor, and incorporation of one atom of oxygen"/>
    <property type="evidence" value="ECO:0007669"/>
    <property type="project" value="TreeGrafter"/>
</dbReference>
<dbReference type="GO" id="GO:0003995">
    <property type="term" value="F:acyl-CoA dehydrogenase activity"/>
    <property type="evidence" value="ECO:0007669"/>
    <property type="project" value="TreeGrafter"/>
</dbReference>
<dbReference type="GO" id="GO:0033539">
    <property type="term" value="P:fatty acid beta-oxidation using acyl-CoA dehydrogenase"/>
    <property type="evidence" value="ECO:0007669"/>
    <property type="project" value="TreeGrafter"/>
</dbReference>
<dbReference type="Pfam" id="PF02771">
    <property type="entry name" value="Acyl-CoA_dh_N"/>
    <property type="match status" value="1"/>
</dbReference>
<dbReference type="PIRSF" id="PIRSF016578">
    <property type="entry name" value="HsaA"/>
    <property type="match status" value="1"/>
</dbReference>